<name>X1N1X3_9ZZZZ</name>
<dbReference type="SUPFAM" id="SSF54843">
    <property type="entry name" value="Ribosomal protein L22"/>
    <property type="match status" value="1"/>
</dbReference>
<dbReference type="GO" id="GO:0006412">
    <property type="term" value="P:translation"/>
    <property type="evidence" value="ECO:0007669"/>
    <property type="project" value="InterPro"/>
</dbReference>
<dbReference type="PANTHER" id="PTHR13501:SF8">
    <property type="entry name" value="LARGE RIBOSOMAL SUBUNIT PROTEIN UL22M"/>
    <property type="match status" value="1"/>
</dbReference>
<dbReference type="InterPro" id="IPR036394">
    <property type="entry name" value="Ribosomal_uL22_sf"/>
</dbReference>
<feature type="non-terminal residue" evidence="4">
    <location>
        <position position="1"/>
    </location>
</feature>
<keyword evidence="3" id="KW-0687">Ribonucleoprotein</keyword>
<accession>X1N1X3</accession>
<dbReference type="GO" id="GO:0003735">
    <property type="term" value="F:structural constituent of ribosome"/>
    <property type="evidence" value="ECO:0007669"/>
    <property type="project" value="InterPro"/>
</dbReference>
<evidence type="ECO:0000256" key="1">
    <source>
        <dbReference type="ARBA" id="ARBA00009451"/>
    </source>
</evidence>
<dbReference type="Pfam" id="PF00237">
    <property type="entry name" value="Ribosomal_L22"/>
    <property type="match status" value="1"/>
</dbReference>
<dbReference type="InterPro" id="IPR047867">
    <property type="entry name" value="Ribosomal_uL22_bac/org-type"/>
</dbReference>
<keyword evidence="2" id="KW-0689">Ribosomal protein</keyword>
<dbReference type="EMBL" id="BARV01007776">
    <property type="protein sequence ID" value="GAI12589.1"/>
    <property type="molecule type" value="Genomic_DNA"/>
</dbReference>
<dbReference type="InterPro" id="IPR018260">
    <property type="entry name" value="Ribosomal_uL22_CS"/>
</dbReference>
<dbReference type="PANTHER" id="PTHR13501">
    <property type="entry name" value="CHLOROPLAST 50S RIBOSOMAL PROTEIN L22-RELATED"/>
    <property type="match status" value="1"/>
</dbReference>
<dbReference type="Gene3D" id="3.90.470.10">
    <property type="entry name" value="Ribosomal protein L22/L17"/>
    <property type="match status" value="1"/>
</dbReference>
<dbReference type="PROSITE" id="PS00464">
    <property type="entry name" value="RIBOSOMAL_L22"/>
    <property type="match status" value="1"/>
</dbReference>
<dbReference type="AlphaFoldDB" id="X1N1X3"/>
<dbReference type="GO" id="GO:0022625">
    <property type="term" value="C:cytosolic large ribosomal subunit"/>
    <property type="evidence" value="ECO:0007669"/>
    <property type="project" value="TreeGrafter"/>
</dbReference>
<gene>
    <name evidence="4" type="ORF">S06H3_15781</name>
</gene>
<proteinExistence type="inferred from homology"/>
<reference evidence="4" key="1">
    <citation type="journal article" date="2014" name="Front. Microbiol.">
        <title>High frequency of phylogenetically diverse reductive dehalogenase-homologous genes in deep subseafloor sedimentary metagenomes.</title>
        <authorList>
            <person name="Kawai M."/>
            <person name="Futagami T."/>
            <person name="Toyoda A."/>
            <person name="Takaki Y."/>
            <person name="Nishi S."/>
            <person name="Hori S."/>
            <person name="Arai W."/>
            <person name="Tsubouchi T."/>
            <person name="Morono Y."/>
            <person name="Uchiyama I."/>
            <person name="Ito T."/>
            <person name="Fujiyama A."/>
            <person name="Inagaki F."/>
            <person name="Takami H."/>
        </authorList>
    </citation>
    <scope>NUCLEOTIDE SEQUENCE</scope>
    <source>
        <strain evidence="4">Expedition CK06-06</strain>
    </source>
</reference>
<evidence type="ECO:0000256" key="2">
    <source>
        <dbReference type="ARBA" id="ARBA00022980"/>
    </source>
</evidence>
<organism evidence="4">
    <name type="scientific">marine sediment metagenome</name>
    <dbReference type="NCBI Taxonomy" id="412755"/>
    <lineage>
        <taxon>unclassified sequences</taxon>
        <taxon>metagenomes</taxon>
        <taxon>ecological metagenomes</taxon>
    </lineage>
</organism>
<evidence type="ECO:0008006" key="5">
    <source>
        <dbReference type="Google" id="ProtNLM"/>
    </source>
</evidence>
<protein>
    <recommendedName>
        <fullName evidence="5">50S ribosomal protein L22</fullName>
    </recommendedName>
</protein>
<comment type="similarity">
    <text evidence="1">Belongs to the universal ribosomal protein uL22 family.</text>
</comment>
<evidence type="ECO:0000256" key="3">
    <source>
        <dbReference type="ARBA" id="ARBA00023274"/>
    </source>
</evidence>
<evidence type="ECO:0000313" key="4">
    <source>
        <dbReference type="EMBL" id="GAI12589.1"/>
    </source>
</evidence>
<comment type="caution">
    <text evidence="4">The sequence shown here is derived from an EMBL/GenBank/DDBJ whole genome shotgun (WGS) entry which is preliminary data.</text>
</comment>
<sequence length="45" mass="5226">YVSEAFVDEGPTMKRFRPRAMGRASRIRKRTSHVTIIVDYKGEGR</sequence>
<dbReference type="InterPro" id="IPR001063">
    <property type="entry name" value="Ribosomal_uL22"/>
</dbReference>